<protein>
    <submittedName>
        <fullName evidence="3">Uncharacterized protein</fullName>
    </submittedName>
</protein>
<proteinExistence type="predicted"/>
<dbReference type="Proteomes" id="UP000639396">
    <property type="component" value="Unassembled WGS sequence"/>
</dbReference>
<organism evidence="3 4">
    <name type="scientific">Paenibacillus oceani</name>
    <dbReference type="NCBI Taxonomy" id="2772510"/>
    <lineage>
        <taxon>Bacteria</taxon>
        <taxon>Bacillati</taxon>
        <taxon>Bacillota</taxon>
        <taxon>Bacilli</taxon>
        <taxon>Bacillales</taxon>
        <taxon>Paenibacillaceae</taxon>
        <taxon>Paenibacillus</taxon>
    </lineage>
</organism>
<name>A0A927CE77_9BACL</name>
<comment type="caution">
    <text evidence="3">The sequence shown here is derived from an EMBL/GenBank/DDBJ whole genome shotgun (WGS) entry which is preliminary data.</text>
</comment>
<evidence type="ECO:0000256" key="2">
    <source>
        <dbReference type="SAM" id="Phobius"/>
    </source>
</evidence>
<keyword evidence="2" id="KW-0812">Transmembrane</keyword>
<sequence>MKQIDADMEAELERELSSGPLPRKGFTDQLRKRIEERVDEKEKSSRSWFAMAGYVCSIIVMLAVFTSVVLYSDKTAEIAIPNTVEIQQPQQQELSMFSAGYDLQESFKSGLLIGLRNDDRDVTYRTLYIAPKNDRPAVVAQGSGILVPYKRDFWKIDQLRYETVTDRLEFFAARPASQRAAEPRSIAPTLFRDNPNEKVVHAERILFAGNEYVSIGETNETIAGNVSSPSSKMWTTTIPSLAGKREPVSLSEVLQVNTTAPDYTTHEWFVARSQGRWVPMTAEKAAEATSAKPALLETYRQINAQLPKTVVNHDEPCCAWSELGTRFPGASDSFSSPAKDMTVVSSDGLLLVFGSPDQLSGEPALTIKLKPKETVVMAQWATDHYVEEWAVKTSQLLR</sequence>
<feature type="region of interest" description="Disordered" evidence="1">
    <location>
        <begin position="1"/>
        <end position="25"/>
    </location>
</feature>
<dbReference type="AlphaFoldDB" id="A0A927CE77"/>
<accession>A0A927CE77</accession>
<evidence type="ECO:0000313" key="4">
    <source>
        <dbReference type="Proteomes" id="UP000639396"/>
    </source>
</evidence>
<gene>
    <name evidence="3" type="ORF">IDH45_24990</name>
</gene>
<keyword evidence="2" id="KW-1133">Transmembrane helix</keyword>
<dbReference type="RefSeq" id="WP_190930867.1">
    <property type="nucleotide sequence ID" value="NZ_JACXJA010000039.1"/>
</dbReference>
<evidence type="ECO:0000256" key="1">
    <source>
        <dbReference type="SAM" id="MobiDB-lite"/>
    </source>
</evidence>
<feature type="transmembrane region" description="Helical" evidence="2">
    <location>
        <begin position="48"/>
        <end position="71"/>
    </location>
</feature>
<evidence type="ECO:0000313" key="3">
    <source>
        <dbReference type="EMBL" id="MBD2865242.1"/>
    </source>
</evidence>
<keyword evidence="4" id="KW-1185">Reference proteome</keyword>
<keyword evidence="2" id="KW-0472">Membrane</keyword>
<reference evidence="3" key="1">
    <citation type="submission" date="2020-09" db="EMBL/GenBank/DDBJ databases">
        <title>A novel bacterium of genus Paenibacillus, isolated from South China Sea.</title>
        <authorList>
            <person name="Huang H."/>
            <person name="Mo K."/>
            <person name="Hu Y."/>
        </authorList>
    </citation>
    <scope>NUCLEOTIDE SEQUENCE</scope>
    <source>
        <strain evidence="3">IB182363</strain>
    </source>
</reference>
<dbReference type="EMBL" id="JACXJA010000039">
    <property type="protein sequence ID" value="MBD2865242.1"/>
    <property type="molecule type" value="Genomic_DNA"/>
</dbReference>
<feature type="compositionally biased region" description="Acidic residues" evidence="1">
    <location>
        <begin position="1"/>
        <end position="10"/>
    </location>
</feature>